<reference evidence="1" key="1">
    <citation type="submission" date="2022-11" db="EMBL/GenBank/DDBJ databases">
        <title>Genome Sequence of Boeremia exigua.</title>
        <authorList>
            <person name="Buettner E."/>
        </authorList>
    </citation>
    <scope>NUCLEOTIDE SEQUENCE</scope>
    <source>
        <strain evidence="1">CU02</strain>
    </source>
</reference>
<evidence type="ECO:0000313" key="1">
    <source>
        <dbReference type="EMBL" id="KAJ8108784.1"/>
    </source>
</evidence>
<keyword evidence="2" id="KW-1185">Reference proteome</keyword>
<proteinExistence type="predicted"/>
<dbReference type="Proteomes" id="UP001153331">
    <property type="component" value="Unassembled WGS sequence"/>
</dbReference>
<protein>
    <submittedName>
        <fullName evidence="1">Uncharacterized protein</fullName>
    </submittedName>
</protein>
<gene>
    <name evidence="1" type="ORF">OPT61_g7925</name>
</gene>
<accession>A0ACC2I098</accession>
<sequence length="643" mass="72512">MDPASMGIGAFSLLFQMFAGCVEGYKFIADACRADSDCYSLLVQFQLERNRLINWAKLVRLDYTDDSLTFNHMSKMLVLDVMEQQRDLLDKFRTLEQKKGYRKLALASRTRTAIPIEAGSAVAALENGPSTNGDGTPPNANAVQFPPIENELIVQKALLFLKRFQEGMTQVPKRLQWAAIHKEKMEGLIGQLAHLNDKMLEALGQGQMETLISMHRRTDYQILVMNQRFEQFTQIIHSQLLSSSHRQSRLMSLEDSEYDDLDSQTVPRNRRIETLGALAQSKALHQAIEGSTVIDYEFAESLRLPEPSRASAIRDTELSINDIRTKDGSDLDIAEDFDRTEAFYHGTSVWIEWNAVEPPVFYSSEQGPIIEERVKKLAALLKSNSSADDSAESIQFRAPHCLGYFKDETNCRYGLVFKKPKRASTEAPVSLHSLLTDTDPISPSLTDRILLMRLLAETIERLHAVDWLHKGLRSANILFFNRPGSDEINYADPYISGFDYSRPVGRNDMTERPSDDIAADIYRHPLTQHQGNRGGFKKSHDLYSLGILLLEIAYWKPLAQILKIDLERARAREASIVRDRLISTEPSVLRGVKSASGDTVECIIRACLEGPEAFDLSADCDGAELQRAFGEQVVARLENMRGF</sequence>
<name>A0ACC2I098_9PLEO</name>
<comment type="caution">
    <text evidence="1">The sequence shown here is derived from an EMBL/GenBank/DDBJ whole genome shotgun (WGS) entry which is preliminary data.</text>
</comment>
<dbReference type="EMBL" id="JAPHNI010000698">
    <property type="protein sequence ID" value="KAJ8108784.1"/>
    <property type="molecule type" value="Genomic_DNA"/>
</dbReference>
<evidence type="ECO:0000313" key="2">
    <source>
        <dbReference type="Proteomes" id="UP001153331"/>
    </source>
</evidence>
<organism evidence="1 2">
    <name type="scientific">Boeremia exigua</name>
    <dbReference type="NCBI Taxonomy" id="749465"/>
    <lineage>
        <taxon>Eukaryota</taxon>
        <taxon>Fungi</taxon>
        <taxon>Dikarya</taxon>
        <taxon>Ascomycota</taxon>
        <taxon>Pezizomycotina</taxon>
        <taxon>Dothideomycetes</taxon>
        <taxon>Pleosporomycetidae</taxon>
        <taxon>Pleosporales</taxon>
        <taxon>Pleosporineae</taxon>
        <taxon>Didymellaceae</taxon>
        <taxon>Boeremia</taxon>
    </lineage>
</organism>